<dbReference type="InterPro" id="IPR035906">
    <property type="entry name" value="MetI-like_sf"/>
</dbReference>
<dbReference type="CDD" id="cd06261">
    <property type="entry name" value="TM_PBP2"/>
    <property type="match status" value="1"/>
</dbReference>
<dbReference type="FunCoup" id="A0A7M3T523">
    <property type="interactions" value="36"/>
</dbReference>
<proteinExistence type="inferred from homology"/>
<evidence type="ECO:0000256" key="1">
    <source>
        <dbReference type="ARBA" id="ARBA00004651"/>
    </source>
</evidence>
<name>A0A7M3T523_9ACTN</name>
<dbReference type="Proteomes" id="UP000463857">
    <property type="component" value="Chromosome"/>
</dbReference>
<dbReference type="PANTHER" id="PTHR43744">
    <property type="entry name" value="ABC TRANSPORTER PERMEASE PROTEIN MG189-RELATED-RELATED"/>
    <property type="match status" value="1"/>
</dbReference>
<gene>
    <name evidence="9" type="ORF">EK0264_00230</name>
</gene>
<keyword evidence="2 7" id="KW-0813">Transport</keyword>
<dbReference type="PROSITE" id="PS50928">
    <property type="entry name" value="ABC_TM1"/>
    <property type="match status" value="1"/>
</dbReference>
<evidence type="ECO:0000256" key="4">
    <source>
        <dbReference type="ARBA" id="ARBA00022692"/>
    </source>
</evidence>
<dbReference type="GO" id="GO:0005886">
    <property type="term" value="C:plasma membrane"/>
    <property type="evidence" value="ECO:0007669"/>
    <property type="project" value="UniProtKB-SubCell"/>
</dbReference>
<accession>A0A7M3T523</accession>
<evidence type="ECO:0000259" key="8">
    <source>
        <dbReference type="PROSITE" id="PS50928"/>
    </source>
</evidence>
<keyword evidence="3" id="KW-1003">Cell membrane</keyword>
<comment type="subcellular location">
    <subcellularLocation>
        <location evidence="1 7">Cell membrane</location>
        <topology evidence="1 7">Multi-pass membrane protein</topology>
    </subcellularLocation>
</comment>
<dbReference type="Gene3D" id="1.10.3720.10">
    <property type="entry name" value="MetI-like"/>
    <property type="match status" value="1"/>
</dbReference>
<evidence type="ECO:0000256" key="7">
    <source>
        <dbReference type="RuleBase" id="RU363032"/>
    </source>
</evidence>
<protein>
    <submittedName>
        <fullName evidence="9">ABC transporter permease subunit</fullName>
    </submittedName>
</protein>
<dbReference type="AlphaFoldDB" id="A0A7M3T523"/>
<dbReference type="Pfam" id="PF00528">
    <property type="entry name" value="BPD_transp_1"/>
    <property type="match status" value="1"/>
</dbReference>
<dbReference type="PANTHER" id="PTHR43744:SF12">
    <property type="entry name" value="ABC TRANSPORTER PERMEASE PROTEIN MG189-RELATED"/>
    <property type="match status" value="1"/>
</dbReference>
<organism evidence="9 10">
    <name type="scientific">Epidermidibacterium keratini</name>
    <dbReference type="NCBI Taxonomy" id="1891644"/>
    <lineage>
        <taxon>Bacteria</taxon>
        <taxon>Bacillati</taxon>
        <taxon>Actinomycetota</taxon>
        <taxon>Actinomycetes</taxon>
        <taxon>Sporichthyales</taxon>
        <taxon>Sporichthyaceae</taxon>
        <taxon>Epidermidibacterium</taxon>
    </lineage>
</organism>
<dbReference type="EMBL" id="CP047156">
    <property type="protein sequence ID" value="QHB98880.1"/>
    <property type="molecule type" value="Genomic_DNA"/>
</dbReference>
<comment type="similarity">
    <text evidence="7">Belongs to the binding-protein-dependent transport system permease family.</text>
</comment>
<dbReference type="GO" id="GO:0055085">
    <property type="term" value="P:transmembrane transport"/>
    <property type="evidence" value="ECO:0007669"/>
    <property type="project" value="InterPro"/>
</dbReference>
<feature type="transmembrane region" description="Helical" evidence="7">
    <location>
        <begin position="170"/>
        <end position="200"/>
    </location>
</feature>
<feature type="transmembrane region" description="Helical" evidence="7">
    <location>
        <begin position="129"/>
        <end position="150"/>
    </location>
</feature>
<keyword evidence="6 7" id="KW-0472">Membrane</keyword>
<keyword evidence="5 7" id="KW-1133">Transmembrane helix</keyword>
<dbReference type="SUPFAM" id="SSF161098">
    <property type="entry name" value="MetI-like"/>
    <property type="match status" value="1"/>
</dbReference>
<dbReference type="InterPro" id="IPR000515">
    <property type="entry name" value="MetI-like"/>
</dbReference>
<dbReference type="RefSeq" id="WP_159541812.1">
    <property type="nucleotide sequence ID" value="NZ_CP047156.1"/>
</dbReference>
<feature type="domain" description="ABC transmembrane type-1" evidence="8">
    <location>
        <begin position="65"/>
        <end position="253"/>
    </location>
</feature>
<evidence type="ECO:0000313" key="10">
    <source>
        <dbReference type="Proteomes" id="UP000463857"/>
    </source>
</evidence>
<evidence type="ECO:0000256" key="6">
    <source>
        <dbReference type="ARBA" id="ARBA00023136"/>
    </source>
</evidence>
<evidence type="ECO:0000256" key="2">
    <source>
        <dbReference type="ARBA" id="ARBA00022448"/>
    </source>
</evidence>
<dbReference type="InParanoid" id="A0A7M3T523"/>
<reference evidence="9 10" key="1">
    <citation type="journal article" date="2018" name="Int. J. Syst. Evol. Microbiol.">
        <title>Epidermidibacterium keratini gen. nov., sp. nov., a member of the family Sporichthyaceae, isolated from keratin epidermis.</title>
        <authorList>
            <person name="Lee D.G."/>
            <person name="Trujillo M.E."/>
            <person name="Kang S."/>
            <person name="Nam J.J."/>
            <person name="Kim Y.J."/>
        </authorList>
    </citation>
    <scope>NUCLEOTIDE SEQUENCE [LARGE SCALE GENOMIC DNA]</scope>
    <source>
        <strain evidence="9 10">EPI-7</strain>
    </source>
</reference>
<dbReference type="KEGG" id="eke:EK0264_00230"/>
<sequence length="267" mass="28899">MRARRWAAWAILAAFASFALLPAYWMVLTATRRQADIYSLSPLPWPLSLESFTIAWQQLDLPRLVLNTAVVATGAAALQLLVATLAAYGLCALTPRWQTAATFAFYGAWLVPVQVVMLPNFLLLSRLGLLETLAGVIAPTIISGFAVVLLREHIGAIPRQLLSAARLDGLGPMATLIQVVLPNVRAGLSSVGIVLFIAAWNDYFWPALVLRRGEGVLQLGMRSFMTSEGTNWGPLMAVAVLACLPALVLYAALQRHIVDALVRSGLK</sequence>
<keyword evidence="10" id="KW-1185">Reference proteome</keyword>
<evidence type="ECO:0000313" key="9">
    <source>
        <dbReference type="EMBL" id="QHB98880.1"/>
    </source>
</evidence>
<evidence type="ECO:0000256" key="5">
    <source>
        <dbReference type="ARBA" id="ARBA00022989"/>
    </source>
</evidence>
<feature type="transmembrane region" description="Helical" evidence="7">
    <location>
        <begin position="103"/>
        <end position="123"/>
    </location>
</feature>
<feature type="transmembrane region" description="Helical" evidence="7">
    <location>
        <begin position="232"/>
        <end position="253"/>
    </location>
</feature>
<feature type="transmembrane region" description="Helical" evidence="7">
    <location>
        <begin position="69"/>
        <end position="91"/>
    </location>
</feature>
<evidence type="ECO:0000256" key="3">
    <source>
        <dbReference type="ARBA" id="ARBA00022475"/>
    </source>
</evidence>
<dbReference type="OrthoDB" id="2063054at2"/>
<keyword evidence="4 7" id="KW-0812">Transmembrane</keyword>